<proteinExistence type="inferred from homology"/>
<evidence type="ECO:0000256" key="1">
    <source>
        <dbReference type="ARBA" id="ARBA00010928"/>
    </source>
</evidence>
<evidence type="ECO:0000256" key="4">
    <source>
        <dbReference type="ARBA" id="ARBA00042988"/>
    </source>
</evidence>
<dbReference type="GO" id="GO:0047837">
    <property type="term" value="F:D-xylose 1-dehydrogenase (NADP+) activity"/>
    <property type="evidence" value="ECO:0007669"/>
    <property type="project" value="UniProtKB-EC"/>
</dbReference>
<dbReference type="OrthoDB" id="6417021at2759"/>
<evidence type="ECO:0000256" key="2">
    <source>
        <dbReference type="ARBA" id="ARBA00023002"/>
    </source>
</evidence>
<dbReference type="InterPro" id="IPR050984">
    <property type="entry name" value="Gfo/Idh/MocA_domain"/>
</dbReference>
<dbReference type="GO" id="GO:0000166">
    <property type="term" value="F:nucleotide binding"/>
    <property type="evidence" value="ECO:0007669"/>
    <property type="project" value="InterPro"/>
</dbReference>
<protein>
    <recommendedName>
        <fullName evidence="3">D-xylose 1-dehydrogenase (NADP(+), D-xylono-1,5-lactone-forming)</fullName>
        <ecNumber evidence="3">1.1.1.179</ecNumber>
    </recommendedName>
    <alternativeName>
        <fullName evidence="4">D-xylose-NADP dehydrogenase</fullName>
    </alternativeName>
</protein>
<dbReference type="EMBL" id="ACFW01000014">
    <property type="protein sequence ID" value="EER28828.1"/>
    <property type="molecule type" value="Genomic_DNA"/>
</dbReference>
<comment type="similarity">
    <text evidence="1">Belongs to the Gfo/Idh/MocA family.</text>
</comment>
<keyword evidence="2" id="KW-0560">Oxidoreductase</keyword>
<accession>C5P3E0</accession>
<dbReference type="Gene3D" id="3.40.50.720">
    <property type="entry name" value="NAD(P)-binding Rossmann-like Domain"/>
    <property type="match status" value="1"/>
</dbReference>
<dbReference type="VEuPathDB" id="FungiDB:CPC735_040920"/>
<comment type="catalytic activity">
    <reaction evidence="5">
        <text>D-xylose + NADP(+) = D-xylono-1,5-lactone + NADPH + H(+)</text>
        <dbReference type="Rhea" id="RHEA:22000"/>
        <dbReference type="ChEBI" id="CHEBI:15378"/>
        <dbReference type="ChEBI" id="CHEBI:15867"/>
        <dbReference type="ChEBI" id="CHEBI:53455"/>
        <dbReference type="ChEBI" id="CHEBI:57783"/>
        <dbReference type="ChEBI" id="CHEBI:58349"/>
        <dbReference type="EC" id="1.1.1.179"/>
    </reaction>
</comment>
<comment type="caution">
    <text evidence="7">The sequence shown here is derived from an EMBL/GenBank/DDBJ whole genome shotgun (WGS) entry which is preliminary data.</text>
</comment>
<dbReference type="Gene3D" id="3.30.360.10">
    <property type="entry name" value="Dihydrodipicolinate Reductase, domain 2"/>
    <property type="match status" value="1"/>
</dbReference>
<dbReference type="RefSeq" id="XP_003070973.1">
    <property type="nucleotide sequence ID" value="XM_003070927.1"/>
</dbReference>
<dbReference type="SUPFAM" id="SSF51735">
    <property type="entry name" value="NAD(P)-binding Rossmann-fold domains"/>
    <property type="match status" value="1"/>
</dbReference>
<dbReference type="KEGG" id="cpw:9696467"/>
<feature type="domain" description="Gfo/Idh/MocA-like oxidoreductase N-terminal" evidence="6">
    <location>
        <begin position="88"/>
        <end position="185"/>
    </location>
</feature>
<dbReference type="HOGENOM" id="CLU_023194_5_2_1"/>
<sequence>MGIYEKFNTGGGYFAFAIKSNYVSFGLNITVCLSIPHIMALALQGLTFLQQYAASWMHGKTKSSSRALNLGVLSTASINAAGIIHPSETHPDVNLYGIASRDASKAEAYAKKYGFKKSYGSYQALLDDPDVNMVYISLPNSLHFEWAKKALLAGKHVLCEKPFTSNAKEAKQLVKLAKEKKLVLEEAFHWQFHPAAHLFRSILESGTYGKIISTDAWMTVSPGIPEGDIRWKFDLSGGSLMDQTYALSFTRYAIHTTSPPQTILSAVCRPSTRDPRIDAAMHAHLLFTSPTTPNHTIYSRIYTDQSRSRAFFGLLPRLWELPSIEVETDTATIFFYNAIMPHLYHYISVTDKRTGKTEYLTQQSGGPVWGDRWTTGGKGGKAYWSTYRWQLEAFMDRVRGKEPPCWVSSEDSIAQMESIDAIYKAAGLPVRGISGKAG</sequence>
<dbReference type="AlphaFoldDB" id="C5P3E0"/>
<evidence type="ECO:0000256" key="5">
    <source>
        <dbReference type="ARBA" id="ARBA00049233"/>
    </source>
</evidence>
<dbReference type="InterPro" id="IPR000683">
    <property type="entry name" value="Gfo/Idh/MocA-like_OxRdtase_N"/>
</dbReference>
<evidence type="ECO:0000259" key="6">
    <source>
        <dbReference type="Pfam" id="PF01408"/>
    </source>
</evidence>
<dbReference type="Pfam" id="PF01408">
    <property type="entry name" value="GFO_IDH_MocA"/>
    <property type="match status" value="1"/>
</dbReference>
<organism evidence="7 8">
    <name type="scientific">Coccidioides posadasii (strain C735)</name>
    <name type="common">Valley fever fungus</name>
    <dbReference type="NCBI Taxonomy" id="222929"/>
    <lineage>
        <taxon>Eukaryota</taxon>
        <taxon>Fungi</taxon>
        <taxon>Dikarya</taxon>
        <taxon>Ascomycota</taxon>
        <taxon>Pezizomycotina</taxon>
        <taxon>Eurotiomycetes</taxon>
        <taxon>Eurotiomycetidae</taxon>
        <taxon>Onygenales</taxon>
        <taxon>Onygenaceae</taxon>
        <taxon>Coccidioides</taxon>
    </lineage>
</organism>
<reference evidence="7 8" key="1">
    <citation type="journal article" date="2009" name="Genome Res.">
        <title>Comparative genomic analyses of the human fungal pathogens Coccidioides and their relatives.</title>
        <authorList>
            <person name="Sharpton T.J."/>
            <person name="Stajich J.E."/>
            <person name="Rounsley S.D."/>
            <person name="Gardner M.J."/>
            <person name="Wortman J.R."/>
            <person name="Jordar V.S."/>
            <person name="Maiti R."/>
            <person name="Kodira C.D."/>
            <person name="Neafsey D.E."/>
            <person name="Zeng Q."/>
            <person name="Hung C.-Y."/>
            <person name="McMahan C."/>
            <person name="Muszewska A."/>
            <person name="Grynberg M."/>
            <person name="Mandel M.A."/>
            <person name="Kellner E.M."/>
            <person name="Barker B.M."/>
            <person name="Galgiani J.N."/>
            <person name="Orbach M.J."/>
            <person name="Kirkland T.N."/>
            <person name="Cole G.T."/>
            <person name="Henn M.R."/>
            <person name="Birren B.W."/>
            <person name="Taylor J.W."/>
        </authorList>
    </citation>
    <scope>NUCLEOTIDE SEQUENCE [LARGE SCALE GENOMIC DNA]</scope>
    <source>
        <strain evidence="8">C735</strain>
    </source>
</reference>
<dbReference type="PANTHER" id="PTHR22604:SF105">
    <property type="entry name" value="TRANS-1,2-DIHYDROBENZENE-1,2-DIOL DEHYDROGENASE"/>
    <property type="match status" value="1"/>
</dbReference>
<dbReference type="PANTHER" id="PTHR22604">
    <property type="entry name" value="OXIDOREDUCTASES"/>
    <property type="match status" value="1"/>
</dbReference>
<dbReference type="EC" id="1.1.1.179" evidence="3"/>
<gene>
    <name evidence="7" type="ORF">CPC735_040920</name>
</gene>
<dbReference type="InterPro" id="IPR036291">
    <property type="entry name" value="NAD(P)-bd_dom_sf"/>
</dbReference>
<evidence type="ECO:0000313" key="8">
    <source>
        <dbReference type="Proteomes" id="UP000009084"/>
    </source>
</evidence>
<evidence type="ECO:0000313" key="7">
    <source>
        <dbReference type="EMBL" id="EER28828.1"/>
    </source>
</evidence>
<name>C5P3E0_COCP7</name>
<dbReference type="SUPFAM" id="SSF55347">
    <property type="entry name" value="Glyceraldehyde-3-phosphate dehydrogenase-like, C-terminal domain"/>
    <property type="match status" value="1"/>
</dbReference>
<evidence type="ECO:0000256" key="3">
    <source>
        <dbReference type="ARBA" id="ARBA00038984"/>
    </source>
</evidence>
<dbReference type="Proteomes" id="UP000009084">
    <property type="component" value="Unassembled WGS sequence"/>
</dbReference>